<organism evidence="1 2">
    <name type="scientific">Sphingobacterium siyangense</name>
    <dbReference type="NCBI Taxonomy" id="459529"/>
    <lineage>
        <taxon>Bacteria</taxon>
        <taxon>Pseudomonadati</taxon>
        <taxon>Bacteroidota</taxon>
        <taxon>Sphingobacteriia</taxon>
        <taxon>Sphingobacteriales</taxon>
        <taxon>Sphingobacteriaceae</taxon>
        <taxon>Sphingobacterium</taxon>
    </lineage>
</organism>
<protein>
    <recommendedName>
        <fullName evidence="3">DUF4348 domain-containing protein</fullName>
    </recommendedName>
</protein>
<keyword evidence="2" id="KW-1185">Reference proteome</keyword>
<dbReference type="AlphaFoldDB" id="A0A420GBI2"/>
<evidence type="ECO:0000313" key="2">
    <source>
        <dbReference type="Proteomes" id="UP000286402"/>
    </source>
</evidence>
<sequence>MKKGINNLILATLIFGFFTNCHQKGNRNSNFNKDNKFAFTEKKRIVYVEKFDDFLAHFFCDSIFQISRIDFPLRGMSTEFVFNEEEARDSVGNSFFIKDRKFYWTKMNWTVIQSANLNNIEDYSFFKKKGDNYYEITYRSKLDDIVLFFRFQSVSGHWYLTYYSFEWN</sequence>
<dbReference type="RefSeq" id="WP_120332826.1">
    <property type="nucleotide sequence ID" value="NZ_JBPFRJ010000017.1"/>
</dbReference>
<dbReference type="Proteomes" id="UP000286402">
    <property type="component" value="Unassembled WGS sequence"/>
</dbReference>
<accession>A0A420GBI2</accession>
<dbReference type="Gene3D" id="3.10.450.410">
    <property type="match status" value="1"/>
</dbReference>
<reference evidence="1 2" key="1">
    <citation type="submission" date="2016-07" db="EMBL/GenBank/DDBJ databases">
        <title>Genome analysis of Sphingobacterium siyangense T12B17.</title>
        <authorList>
            <person name="Xu D."/>
            <person name="Su Y."/>
            <person name="Zheng S."/>
        </authorList>
    </citation>
    <scope>NUCLEOTIDE SEQUENCE [LARGE SCALE GENOMIC DNA]</scope>
    <source>
        <strain evidence="1 2">T12B17</strain>
    </source>
</reference>
<name>A0A420GBI2_9SPHI</name>
<evidence type="ECO:0008006" key="3">
    <source>
        <dbReference type="Google" id="ProtNLM"/>
    </source>
</evidence>
<evidence type="ECO:0000313" key="1">
    <source>
        <dbReference type="EMBL" id="RKF42531.1"/>
    </source>
</evidence>
<dbReference type="EMBL" id="MCAQ01000001">
    <property type="protein sequence ID" value="RKF42531.1"/>
    <property type="molecule type" value="Genomic_DNA"/>
</dbReference>
<proteinExistence type="predicted"/>
<comment type="caution">
    <text evidence="1">The sequence shown here is derived from an EMBL/GenBank/DDBJ whole genome shotgun (WGS) entry which is preliminary data.</text>
</comment>
<gene>
    <name evidence="1" type="ORF">BCY89_03395</name>
</gene>